<reference evidence="1 2" key="1">
    <citation type="submission" date="2024-08" db="EMBL/GenBank/DDBJ databases">
        <title>Gnathostoma spinigerum genome.</title>
        <authorList>
            <person name="Gonzalez-Bertolin B."/>
            <person name="Monzon S."/>
            <person name="Zaballos A."/>
            <person name="Jimenez P."/>
            <person name="Dekumyoy P."/>
            <person name="Varona S."/>
            <person name="Cuesta I."/>
            <person name="Sumanam S."/>
            <person name="Adisakwattana P."/>
            <person name="Gasser R.B."/>
            <person name="Hernandez-Gonzalez A."/>
            <person name="Young N.D."/>
            <person name="Perteguer M.J."/>
        </authorList>
    </citation>
    <scope>NUCLEOTIDE SEQUENCE [LARGE SCALE GENOMIC DNA]</scope>
    <source>
        <strain evidence="1">AL3</strain>
        <tissue evidence="1">Liver</tissue>
    </source>
</reference>
<protein>
    <submittedName>
        <fullName evidence="1">Uncharacterized protein</fullName>
    </submittedName>
</protein>
<dbReference type="EMBL" id="JBGFUD010001593">
    <property type="protein sequence ID" value="MFH4976493.1"/>
    <property type="molecule type" value="Genomic_DNA"/>
</dbReference>
<gene>
    <name evidence="1" type="ORF">AB6A40_003202</name>
</gene>
<proteinExistence type="predicted"/>
<accession>A0ABD6E8U1</accession>
<organism evidence="1 2">
    <name type="scientific">Gnathostoma spinigerum</name>
    <dbReference type="NCBI Taxonomy" id="75299"/>
    <lineage>
        <taxon>Eukaryota</taxon>
        <taxon>Metazoa</taxon>
        <taxon>Ecdysozoa</taxon>
        <taxon>Nematoda</taxon>
        <taxon>Chromadorea</taxon>
        <taxon>Rhabditida</taxon>
        <taxon>Spirurina</taxon>
        <taxon>Gnathostomatomorpha</taxon>
        <taxon>Gnathostomatoidea</taxon>
        <taxon>Gnathostomatidae</taxon>
        <taxon>Gnathostoma</taxon>
    </lineage>
</organism>
<evidence type="ECO:0000313" key="2">
    <source>
        <dbReference type="Proteomes" id="UP001608902"/>
    </source>
</evidence>
<sequence>MSHLIARMLVFHMDLINLTRTTPSNLMSDTTLHKFLTFPLMPKRWNIGLYSYNCAQTSSQFAFSNNHHFNLVLPTFNVFSLPFGTVHPFQTSDFSFQTAE</sequence>
<evidence type="ECO:0000313" key="1">
    <source>
        <dbReference type="EMBL" id="MFH4976493.1"/>
    </source>
</evidence>
<comment type="caution">
    <text evidence="1">The sequence shown here is derived from an EMBL/GenBank/DDBJ whole genome shotgun (WGS) entry which is preliminary data.</text>
</comment>
<dbReference type="Proteomes" id="UP001608902">
    <property type="component" value="Unassembled WGS sequence"/>
</dbReference>
<dbReference type="AlphaFoldDB" id="A0ABD6E8U1"/>
<keyword evidence="2" id="KW-1185">Reference proteome</keyword>
<name>A0ABD6E8U1_9BILA</name>